<organism evidence="1 2">
    <name type="scientific">Pseudocercospora fijiensis (strain CIRAD86)</name>
    <name type="common">Black leaf streak disease fungus</name>
    <name type="synonym">Mycosphaerella fijiensis</name>
    <dbReference type="NCBI Taxonomy" id="383855"/>
    <lineage>
        <taxon>Eukaryota</taxon>
        <taxon>Fungi</taxon>
        <taxon>Dikarya</taxon>
        <taxon>Ascomycota</taxon>
        <taxon>Pezizomycotina</taxon>
        <taxon>Dothideomycetes</taxon>
        <taxon>Dothideomycetidae</taxon>
        <taxon>Mycosphaerellales</taxon>
        <taxon>Mycosphaerellaceae</taxon>
        <taxon>Pseudocercospora</taxon>
    </lineage>
</organism>
<dbReference type="HOGENOM" id="CLU_1360949_0_0_1"/>
<name>M2ZD72_PSEFD</name>
<dbReference type="GeneID" id="19334393"/>
<evidence type="ECO:0000313" key="1">
    <source>
        <dbReference type="EMBL" id="EME77074.1"/>
    </source>
</evidence>
<sequence>MRQHTESSRPIHVEQVTCPIGRPFTAPWPESKILYVWASALLSQPDTSIVYIYIISMEEMKLHLRRNDLSRVRRQELLGAKEPAWKGKGHVWAHKATYSRTSTMRSFSIGKGFVCPLLKNEAEKDVIAEATSVAGKLDWRDKIDKIPNANASAALLAGSFDREFFTLSTTYPAAPTFLDFNASGKATLLLQIKYTTRLLGT</sequence>
<reference evidence="1 2" key="1">
    <citation type="journal article" date="2012" name="PLoS Pathog.">
        <title>Diverse lifestyles and strategies of plant pathogenesis encoded in the genomes of eighteen Dothideomycetes fungi.</title>
        <authorList>
            <person name="Ohm R.A."/>
            <person name="Feau N."/>
            <person name="Henrissat B."/>
            <person name="Schoch C.L."/>
            <person name="Horwitz B.A."/>
            <person name="Barry K.W."/>
            <person name="Condon B.J."/>
            <person name="Copeland A.C."/>
            <person name="Dhillon B."/>
            <person name="Glaser F."/>
            <person name="Hesse C.N."/>
            <person name="Kosti I."/>
            <person name="LaButti K."/>
            <person name="Lindquist E.A."/>
            <person name="Lucas S."/>
            <person name="Salamov A.A."/>
            <person name="Bradshaw R.E."/>
            <person name="Ciuffetti L."/>
            <person name="Hamelin R.C."/>
            <person name="Kema G.H.J."/>
            <person name="Lawrence C."/>
            <person name="Scott J.A."/>
            <person name="Spatafora J.W."/>
            <person name="Turgeon B.G."/>
            <person name="de Wit P.J.G.M."/>
            <person name="Zhong S."/>
            <person name="Goodwin S.B."/>
            <person name="Grigoriev I.V."/>
        </authorList>
    </citation>
    <scope>NUCLEOTIDE SEQUENCE [LARGE SCALE GENOMIC DNA]</scope>
    <source>
        <strain evidence="1 2">CIRAD86</strain>
    </source>
</reference>
<accession>M2ZD72</accession>
<dbReference type="Proteomes" id="UP000016932">
    <property type="component" value="Unassembled WGS sequence"/>
</dbReference>
<dbReference type="EMBL" id="KB446571">
    <property type="protein sequence ID" value="EME77074.1"/>
    <property type="molecule type" value="Genomic_DNA"/>
</dbReference>
<protein>
    <submittedName>
        <fullName evidence="1">Uncharacterized protein</fullName>
    </submittedName>
</protein>
<evidence type="ECO:0000313" key="2">
    <source>
        <dbReference type="Proteomes" id="UP000016932"/>
    </source>
</evidence>
<dbReference type="RefSeq" id="XP_007932399.1">
    <property type="nucleotide sequence ID" value="XM_007934208.1"/>
</dbReference>
<dbReference type="KEGG" id="pfj:MYCFIDRAFT_180407"/>
<dbReference type="VEuPathDB" id="FungiDB:MYCFIDRAFT_180407"/>
<proteinExistence type="predicted"/>
<dbReference type="AlphaFoldDB" id="M2ZD72"/>
<keyword evidence="2" id="KW-1185">Reference proteome</keyword>
<gene>
    <name evidence="1" type="ORF">MYCFIDRAFT_180407</name>
</gene>